<accession>A0ABR3FVP0</accession>
<proteinExistence type="predicted"/>
<dbReference type="Gene3D" id="1.20.1050.10">
    <property type="match status" value="1"/>
</dbReference>
<dbReference type="PANTHER" id="PTHR43968">
    <property type="match status" value="1"/>
</dbReference>
<organism evidence="4 5">
    <name type="scientific">Marasmius crinis-equi</name>
    <dbReference type="NCBI Taxonomy" id="585013"/>
    <lineage>
        <taxon>Eukaryota</taxon>
        <taxon>Fungi</taxon>
        <taxon>Dikarya</taxon>
        <taxon>Basidiomycota</taxon>
        <taxon>Agaricomycotina</taxon>
        <taxon>Agaricomycetes</taxon>
        <taxon>Agaricomycetidae</taxon>
        <taxon>Agaricales</taxon>
        <taxon>Marasmiineae</taxon>
        <taxon>Marasmiaceae</taxon>
        <taxon>Marasmius</taxon>
    </lineage>
</organism>
<dbReference type="Pfam" id="PF13417">
    <property type="entry name" value="GST_N_3"/>
    <property type="match status" value="1"/>
</dbReference>
<evidence type="ECO:0000259" key="3">
    <source>
        <dbReference type="PROSITE" id="PS50405"/>
    </source>
</evidence>
<dbReference type="PANTHER" id="PTHR43968:SF6">
    <property type="entry name" value="GLUTATHIONE S-TRANSFERASE OMEGA"/>
    <property type="match status" value="1"/>
</dbReference>
<dbReference type="CDD" id="cd00570">
    <property type="entry name" value="GST_N_family"/>
    <property type="match status" value="1"/>
</dbReference>
<keyword evidence="5" id="KW-1185">Reference proteome</keyword>
<evidence type="ECO:0008006" key="6">
    <source>
        <dbReference type="Google" id="ProtNLM"/>
    </source>
</evidence>
<dbReference type="InterPro" id="IPR050983">
    <property type="entry name" value="GST_Omega/HSP26"/>
</dbReference>
<dbReference type="InterPro" id="IPR005442">
    <property type="entry name" value="GST_omega"/>
</dbReference>
<evidence type="ECO:0000313" key="5">
    <source>
        <dbReference type="Proteomes" id="UP001465976"/>
    </source>
</evidence>
<dbReference type="PROSITE" id="PS50404">
    <property type="entry name" value="GST_NTER"/>
    <property type="match status" value="1"/>
</dbReference>
<dbReference type="PRINTS" id="PR01625">
    <property type="entry name" value="GSTRNSFRASEO"/>
</dbReference>
<feature type="domain" description="GST C-terminal" evidence="3">
    <location>
        <begin position="99"/>
        <end position="235"/>
    </location>
</feature>
<dbReference type="SFLD" id="SFLDG00358">
    <property type="entry name" value="Main_(cytGST)"/>
    <property type="match status" value="1"/>
</dbReference>
<dbReference type="InterPro" id="IPR040079">
    <property type="entry name" value="Glutathione_S-Trfase"/>
</dbReference>
<dbReference type="Gene3D" id="3.40.30.10">
    <property type="entry name" value="Glutaredoxin"/>
    <property type="match status" value="1"/>
</dbReference>
<evidence type="ECO:0000313" key="4">
    <source>
        <dbReference type="EMBL" id="KAL0579599.1"/>
    </source>
</evidence>
<dbReference type="InterPro" id="IPR004045">
    <property type="entry name" value="Glutathione_S-Trfase_N"/>
</dbReference>
<evidence type="ECO:0000259" key="2">
    <source>
        <dbReference type="PROSITE" id="PS50404"/>
    </source>
</evidence>
<dbReference type="InterPro" id="IPR036282">
    <property type="entry name" value="Glutathione-S-Trfase_C_sf"/>
</dbReference>
<dbReference type="SFLD" id="SFLDS00019">
    <property type="entry name" value="Glutathione_Transferase_(cytos"/>
    <property type="match status" value="1"/>
</dbReference>
<name>A0ABR3FVP0_9AGAR</name>
<dbReference type="PROSITE" id="PS50405">
    <property type="entry name" value="GST_CTER"/>
    <property type="match status" value="1"/>
</dbReference>
<protein>
    <recommendedName>
        <fullName evidence="6">Glutathione S-transferase</fullName>
    </recommendedName>
</protein>
<dbReference type="EMBL" id="JBAHYK010000053">
    <property type="protein sequence ID" value="KAL0579599.1"/>
    <property type="molecule type" value="Genomic_DNA"/>
</dbReference>
<evidence type="ECO:0000256" key="1">
    <source>
        <dbReference type="ARBA" id="ARBA00023002"/>
    </source>
</evidence>
<dbReference type="SUPFAM" id="SSF47616">
    <property type="entry name" value="GST C-terminal domain-like"/>
    <property type="match status" value="1"/>
</dbReference>
<reference evidence="4 5" key="1">
    <citation type="submission" date="2024-02" db="EMBL/GenBank/DDBJ databases">
        <title>A draft genome for the cacao thread blight pathogen Marasmius crinis-equi.</title>
        <authorList>
            <person name="Cohen S.P."/>
            <person name="Baruah I.K."/>
            <person name="Amoako-Attah I."/>
            <person name="Bukari Y."/>
            <person name="Meinhardt L.W."/>
            <person name="Bailey B.A."/>
        </authorList>
    </citation>
    <scope>NUCLEOTIDE SEQUENCE [LARGE SCALE GENOMIC DNA]</scope>
    <source>
        <strain evidence="4 5">GH-76</strain>
    </source>
</reference>
<sequence>MAQQITLYTAKICPYAQRVEIALYEAKVEYTRYEIDLQNKPVWFQPKVNPASKVPAIAYGGPTVPPDQPSDESVKLAESHILVEFIADLFPNSGILPSDPVERAKARFFIDTFTTKLAPAYVGFFLRGEPFEGVLKGFEALQALLPPEDKGKYAIGNQFSIADIAVAPFAARLETALPNDLGLIGPGEGKRLWDVFQKDARFERFRRYARALFERESFKQTYYPEYIKEAYAKRFAAFKAQRNGAATQA</sequence>
<dbReference type="Proteomes" id="UP001465976">
    <property type="component" value="Unassembled WGS sequence"/>
</dbReference>
<dbReference type="InterPro" id="IPR036249">
    <property type="entry name" value="Thioredoxin-like_sf"/>
</dbReference>
<dbReference type="SUPFAM" id="SSF52833">
    <property type="entry name" value="Thioredoxin-like"/>
    <property type="match status" value="1"/>
</dbReference>
<comment type="caution">
    <text evidence="4">The sequence shown here is derived from an EMBL/GenBank/DDBJ whole genome shotgun (WGS) entry which is preliminary data.</text>
</comment>
<gene>
    <name evidence="4" type="ORF">V5O48_002371</name>
</gene>
<feature type="domain" description="GST N-terminal" evidence="2">
    <location>
        <begin position="3"/>
        <end position="94"/>
    </location>
</feature>
<keyword evidence="1" id="KW-0560">Oxidoreductase</keyword>
<dbReference type="InterPro" id="IPR010987">
    <property type="entry name" value="Glutathione-S-Trfase_C-like"/>
</dbReference>
<dbReference type="Pfam" id="PF13410">
    <property type="entry name" value="GST_C_2"/>
    <property type="match status" value="1"/>
</dbReference>